<dbReference type="EMBL" id="CAJVCH010216906">
    <property type="protein sequence ID" value="CAG7731648.1"/>
    <property type="molecule type" value="Genomic_DNA"/>
</dbReference>
<dbReference type="GO" id="GO:0102571">
    <property type="term" value="F:[protein]-3-O-(N-acetyl-D-glucosaminyl)-L-serine/L-threonine O-N-acetyl-alpha-D-glucosaminase activity"/>
    <property type="evidence" value="ECO:0007669"/>
    <property type="project" value="UniProtKB-EC"/>
</dbReference>
<evidence type="ECO:0000256" key="6">
    <source>
        <dbReference type="ARBA" id="ARBA00066938"/>
    </source>
</evidence>
<organism evidence="10 11">
    <name type="scientific">Allacma fusca</name>
    <dbReference type="NCBI Taxonomy" id="39272"/>
    <lineage>
        <taxon>Eukaryota</taxon>
        <taxon>Metazoa</taxon>
        <taxon>Ecdysozoa</taxon>
        <taxon>Arthropoda</taxon>
        <taxon>Hexapoda</taxon>
        <taxon>Collembola</taxon>
        <taxon>Symphypleona</taxon>
        <taxon>Sminthuridae</taxon>
        <taxon>Allacma</taxon>
    </lineage>
</organism>
<evidence type="ECO:0000256" key="3">
    <source>
        <dbReference type="ARBA" id="ARBA00030512"/>
    </source>
</evidence>
<dbReference type="Pfam" id="PF07555">
    <property type="entry name" value="NAGidase"/>
    <property type="match status" value="1"/>
</dbReference>
<dbReference type="PANTHER" id="PTHR13170">
    <property type="entry name" value="O-GLCNACASE"/>
    <property type="match status" value="1"/>
</dbReference>
<evidence type="ECO:0000259" key="9">
    <source>
        <dbReference type="PROSITE" id="PS52009"/>
    </source>
</evidence>
<dbReference type="Proteomes" id="UP000708208">
    <property type="component" value="Unassembled WGS sequence"/>
</dbReference>
<dbReference type="OrthoDB" id="9975416at2759"/>
<accession>A0A8J2K1T9</accession>
<keyword evidence="2" id="KW-0326">Glycosidase</keyword>
<dbReference type="AlphaFoldDB" id="A0A8J2K1T9"/>
<gene>
    <name evidence="10" type="ORF">AFUS01_LOCUS20224</name>
</gene>
<evidence type="ECO:0000256" key="7">
    <source>
        <dbReference type="ARBA" id="ARBA00076634"/>
    </source>
</evidence>
<dbReference type="InterPro" id="IPR011496">
    <property type="entry name" value="O-GlcNAcase_cat"/>
</dbReference>
<dbReference type="GO" id="GO:0016231">
    <property type="term" value="F:beta-N-acetylglucosaminidase activity"/>
    <property type="evidence" value="ECO:0007669"/>
    <property type="project" value="TreeGrafter"/>
</dbReference>
<evidence type="ECO:0000313" key="11">
    <source>
        <dbReference type="Proteomes" id="UP000708208"/>
    </source>
</evidence>
<reference evidence="10" key="1">
    <citation type="submission" date="2021-06" db="EMBL/GenBank/DDBJ databases">
        <authorList>
            <person name="Hodson N. C."/>
            <person name="Mongue J. A."/>
            <person name="Jaron S. K."/>
        </authorList>
    </citation>
    <scope>NUCLEOTIDE SEQUENCE</scope>
</reference>
<comment type="catalytic activity">
    <reaction evidence="4">
        <text>3-O-(N-acetyl-beta-D-glucosaminyl)-L-seryl-[protein] + H2O = N-acetyl-D-glucosamine + L-seryl-[protein]</text>
        <dbReference type="Rhea" id="RHEA:48876"/>
        <dbReference type="Rhea" id="RHEA-COMP:9863"/>
        <dbReference type="Rhea" id="RHEA-COMP:12251"/>
        <dbReference type="ChEBI" id="CHEBI:15377"/>
        <dbReference type="ChEBI" id="CHEBI:29999"/>
        <dbReference type="ChEBI" id="CHEBI:90838"/>
        <dbReference type="ChEBI" id="CHEBI:506227"/>
        <dbReference type="EC" id="3.2.1.169"/>
    </reaction>
</comment>
<dbReference type="PROSITE" id="PS52009">
    <property type="entry name" value="GH84"/>
    <property type="match status" value="1"/>
</dbReference>
<keyword evidence="11" id="KW-1185">Reference proteome</keyword>
<dbReference type="EC" id="3.2.1.169" evidence="6"/>
<evidence type="ECO:0000256" key="4">
    <source>
        <dbReference type="ARBA" id="ARBA00050933"/>
    </source>
</evidence>
<evidence type="ECO:0000256" key="8">
    <source>
        <dbReference type="SAM" id="MobiDB-lite"/>
    </source>
</evidence>
<feature type="region of interest" description="Disordered" evidence="8">
    <location>
        <begin position="514"/>
        <end position="573"/>
    </location>
</feature>
<feature type="domain" description="GH84" evidence="9">
    <location>
        <begin position="14"/>
        <end position="289"/>
    </location>
</feature>
<sequence length="952" mass="106333">MMDSRRPVTRNKDFLCGVVEGFYGRPWTTEQRKDLFQKMKKWDMDSYLYAPKDDYKHRAYWRELYTVEEADHLSGLVAAAKENGIRFIYAISPGLDIGYSNTKDVAALKRKLEQVSQLGCDAFAVLFDDIDPEMSKADKEIFKSFAHAQVSVTNEIFQHLNPSTFLFCPTQYCATRAIPNVKTSEYLKTLGSKLDLQIDIMWTGPKVISKDLSIESIEEVAEVMRRPPVIWDNLHANDYDQKRIFLGPYSGRSPQLIPRLRGVLTNPNCEYGSNFVAIHTLAQWSRCSVDAKKKIEEAMNPDAKLETENDGEVGQVPENMDPHIYHPTVALKAALQEWLQEFKRVKTAWGPIVKPQIATVPAPLVPSVNTCIAAVSSTACNLPVSDVILAPRIINNALTNASTTELPALDNAFPSILAAPPTVMNSLMADNKVVCADSVQTVPMNSSGSLSPGLTVVPVSISSTKVCDAENSQTIITSGLEPMDTATPPNPSPPDQMVVIAESRATEDVLMVDREERSDMSSPDESTESNTASISGMNVDSDIKVNSNPATLSNTPSSTMQVENQESLETETSDDLTVSDLQLLCDLFYLPFEHGIQGIQILNEFQWLKINCSLVAGISLKDREKPEISEWYERATKFEELADNLNRLLTKLNLVNNRELLYELYPYMWDIRGVVSLLNSYIKWLAMERTPANVTTFVHGSYTWFSKGWREAFMSGDQEPWVIRGGLTAELQRLIPVDRGTDLYVYKTPAIPSSQTYTIRPFRPDDMDAVYKIVLATYKDGINAAEEFIHCPKLPGDLKVGGYLSLNADLSFVVEDDNELVVGIAVAVLNGKEFRRKLNASWIPMLKDKHPISLLENSVDVNRVNSILHSGMTEVPDQILSNHQAELRFAIMSPLVDPSVPKRLMTCILAALRANGVFGCYVEVPSVDKHTTEFCKKLGFVDLCPDFMVRNF</sequence>
<evidence type="ECO:0000313" key="10">
    <source>
        <dbReference type="EMBL" id="CAG7731648.1"/>
    </source>
</evidence>
<evidence type="ECO:0000256" key="2">
    <source>
        <dbReference type="ARBA" id="ARBA00023295"/>
    </source>
</evidence>
<name>A0A8J2K1T9_9HEXA</name>
<comment type="caution">
    <text evidence="10">The sequence shown here is derived from an EMBL/GenBank/DDBJ whole genome shotgun (WGS) entry which is preliminary data.</text>
</comment>
<evidence type="ECO:0000256" key="1">
    <source>
        <dbReference type="ARBA" id="ARBA00022801"/>
    </source>
</evidence>
<dbReference type="FunFam" id="3.20.20.80:FF:000009">
    <property type="entry name" value="O-GlcNAcase BT_4395"/>
    <property type="match status" value="1"/>
</dbReference>
<dbReference type="InterPro" id="IPR051822">
    <property type="entry name" value="Glycosyl_Hydrolase_84"/>
</dbReference>
<feature type="compositionally biased region" description="Polar residues" evidence="8">
    <location>
        <begin position="520"/>
        <end position="565"/>
    </location>
</feature>
<dbReference type="GO" id="GO:0009100">
    <property type="term" value="P:glycoprotein metabolic process"/>
    <property type="evidence" value="ECO:0007669"/>
    <property type="project" value="TreeGrafter"/>
</dbReference>
<protein>
    <recommendedName>
        <fullName evidence="6">protein O-GlcNAcase</fullName>
        <ecNumber evidence="6">3.2.1.169</ecNumber>
    </recommendedName>
    <alternativeName>
        <fullName evidence="3">Beta-N-acetylhexosaminidase</fullName>
    </alternativeName>
    <alternativeName>
        <fullName evidence="7">Beta-hexosaminidase</fullName>
    </alternativeName>
</protein>
<comment type="catalytic activity">
    <reaction evidence="5">
        <text>3-O-(N-acetyl-beta-D-glucosaminyl)-L-threonyl-[protein] + H2O = L-threonyl-[protein] + N-acetyl-D-glucosamine</text>
        <dbReference type="Rhea" id="RHEA:48892"/>
        <dbReference type="Rhea" id="RHEA-COMP:11060"/>
        <dbReference type="Rhea" id="RHEA-COMP:12252"/>
        <dbReference type="ChEBI" id="CHEBI:15377"/>
        <dbReference type="ChEBI" id="CHEBI:30013"/>
        <dbReference type="ChEBI" id="CHEBI:90840"/>
        <dbReference type="ChEBI" id="CHEBI:506227"/>
        <dbReference type="EC" id="3.2.1.169"/>
    </reaction>
</comment>
<keyword evidence="1" id="KW-0378">Hydrolase</keyword>
<dbReference type="PANTHER" id="PTHR13170:SF16">
    <property type="entry name" value="PROTEIN O-GLCNACASE"/>
    <property type="match status" value="1"/>
</dbReference>
<evidence type="ECO:0000256" key="5">
    <source>
        <dbReference type="ARBA" id="ARBA00052136"/>
    </source>
</evidence>
<proteinExistence type="predicted"/>